<evidence type="ECO:0000313" key="2">
    <source>
        <dbReference type="Proteomes" id="UP000696294"/>
    </source>
</evidence>
<organism evidence="1 2">
    <name type="scientific">Nonomuraea composti</name>
    <dbReference type="NCBI Taxonomy" id="2720023"/>
    <lineage>
        <taxon>Bacteria</taxon>
        <taxon>Bacillati</taxon>
        <taxon>Actinomycetota</taxon>
        <taxon>Actinomycetes</taxon>
        <taxon>Streptosporangiales</taxon>
        <taxon>Streptosporangiaceae</taxon>
        <taxon>Nonomuraea</taxon>
    </lineage>
</organism>
<accession>A0ABX1BME5</accession>
<dbReference type="CDD" id="cd02440">
    <property type="entry name" value="AdoMet_MTases"/>
    <property type="match status" value="1"/>
</dbReference>
<dbReference type="Gene3D" id="3.40.50.150">
    <property type="entry name" value="Vaccinia Virus protein VP39"/>
    <property type="match status" value="1"/>
</dbReference>
<dbReference type="GO" id="GO:0032259">
    <property type="term" value="P:methylation"/>
    <property type="evidence" value="ECO:0007669"/>
    <property type="project" value="UniProtKB-KW"/>
</dbReference>
<name>A0ABX1BME5_9ACTN</name>
<keyword evidence="1" id="KW-0489">Methyltransferase</keyword>
<dbReference type="InterPro" id="IPR029063">
    <property type="entry name" value="SAM-dependent_MTases_sf"/>
</dbReference>
<gene>
    <name evidence="1" type="ORF">HCN51_43730</name>
</gene>
<dbReference type="EMBL" id="JAATEP010000047">
    <property type="protein sequence ID" value="NJP96273.1"/>
    <property type="molecule type" value="Genomic_DNA"/>
</dbReference>
<dbReference type="Proteomes" id="UP000696294">
    <property type="component" value="Unassembled WGS sequence"/>
</dbReference>
<keyword evidence="1" id="KW-0808">Transferase</keyword>
<dbReference type="SUPFAM" id="SSF53335">
    <property type="entry name" value="S-adenosyl-L-methionine-dependent methyltransferases"/>
    <property type="match status" value="1"/>
</dbReference>
<proteinExistence type="predicted"/>
<dbReference type="GO" id="GO:0008168">
    <property type="term" value="F:methyltransferase activity"/>
    <property type="evidence" value="ECO:0007669"/>
    <property type="project" value="UniProtKB-KW"/>
</dbReference>
<dbReference type="RefSeq" id="WP_168017876.1">
    <property type="nucleotide sequence ID" value="NZ_JAATEP010000047.1"/>
</dbReference>
<protein>
    <submittedName>
        <fullName evidence="1">Methyltransferase domain-containing protein</fullName>
    </submittedName>
</protein>
<comment type="caution">
    <text evidence="1">The sequence shown here is derived from an EMBL/GenBank/DDBJ whole genome shotgun (WGS) entry which is preliminary data.</text>
</comment>
<sequence>MTITTGPTTDPTTGPATVPQAIRTTVDPSFELRLIEAIRPISEHFLAVGIHHLFDTGIYDALADRPAVAIPVLAGELAMDVDRLRGFLLYLANEDIVQVADDRVALTAKAVGLNEFRAWYTFLIGGYAGTIQQIGGALTRGAPDCTRNGEYVGVGSCEISRYDGMPMTLDLLQKGGVTARELLDLGCGNALYLTEFAKAVPGLRAWGVEPDADGYRAALSLVGREDMADRVRLVHASATDFLRHPPQDCRPDLIVLGYVLQEILAQEGEEAVLELLRGIITRFPRINVVVIEVSDEIGNPAVMRHGVARNFWNPYFLIHYFTRQRLARKDYWDELFRRAGLTVAAFTSTDPRIDSSGVELGYLLRGPAYH</sequence>
<evidence type="ECO:0000313" key="1">
    <source>
        <dbReference type="EMBL" id="NJP96273.1"/>
    </source>
</evidence>
<keyword evidence="2" id="KW-1185">Reference proteome</keyword>
<reference evidence="1 2" key="1">
    <citation type="submission" date="2020-03" db="EMBL/GenBank/DDBJ databases">
        <title>WGS of actinomycetes isolated from Thailand.</title>
        <authorList>
            <person name="Thawai C."/>
        </authorList>
    </citation>
    <scope>NUCLEOTIDE SEQUENCE [LARGE SCALE GENOMIC DNA]</scope>
    <source>
        <strain evidence="1 2">FMUSA5-5</strain>
    </source>
</reference>